<dbReference type="PROSITE" id="PS50007">
    <property type="entry name" value="PIPLC_X_DOMAIN"/>
    <property type="match status" value="1"/>
</dbReference>
<gene>
    <name evidence="1" type="ORF">GII30_01540</name>
</gene>
<dbReference type="EMBL" id="CP045810">
    <property type="protein sequence ID" value="QHN38043.1"/>
    <property type="molecule type" value="Genomic_DNA"/>
</dbReference>
<dbReference type="PANTHER" id="PTHR13593">
    <property type="match status" value="1"/>
</dbReference>
<organism evidence="1">
    <name type="scientific">Gordonia amarae</name>
    <dbReference type="NCBI Taxonomy" id="36821"/>
    <lineage>
        <taxon>Bacteria</taxon>
        <taxon>Bacillati</taxon>
        <taxon>Actinomycetota</taxon>
        <taxon>Actinomycetes</taxon>
        <taxon>Mycobacteriales</taxon>
        <taxon>Gordoniaceae</taxon>
        <taxon>Gordonia</taxon>
    </lineage>
</organism>
<dbReference type="RefSeq" id="WP_005188965.1">
    <property type="nucleotide sequence ID" value="NZ_CP045804.1"/>
</dbReference>
<dbReference type="Gene3D" id="3.20.20.190">
    <property type="entry name" value="Phosphatidylinositol (PI) phosphodiesterase"/>
    <property type="match status" value="1"/>
</dbReference>
<dbReference type="AlphaFoldDB" id="A0A857KFH5"/>
<proteinExistence type="predicted"/>
<accession>A0A857KFH5</accession>
<dbReference type="Pfam" id="PF26146">
    <property type="entry name" value="PI-PLC_X"/>
    <property type="match status" value="1"/>
</dbReference>
<dbReference type="PANTHER" id="PTHR13593:SF140">
    <property type="entry name" value="PLC-LIKE PHOSPHODIESTERASE"/>
    <property type="match status" value="1"/>
</dbReference>
<dbReference type="GO" id="GO:0008081">
    <property type="term" value="F:phosphoric diester hydrolase activity"/>
    <property type="evidence" value="ECO:0007669"/>
    <property type="project" value="InterPro"/>
</dbReference>
<dbReference type="InterPro" id="IPR017946">
    <property type="entry name" value="PLC-like_Pdiesterase_TIM-brl"/>
</dbReference>
<evidence type="ECO:0000313" key="1">
    <source>
        <dbReference type="EMBL" id="QHN38043.1"/>
    </source>
</evidence>
<dbReference type="SUPFAM" id="SSF51695">
    <property type="entry name" value="PLC-like phosphodiesterases"/>
    <property type="match status" value="1"/>
</dbReference>
<sequence>MGGMRMVAARILFVLGTACLVLGLFAGLLNREVIDSERFAGHVDSVRQDPDVARVVGLEVSDRLLEAAPDLVALRPLVESVSSSVISSPAAGPVVRSAAVPLHRAMTTGDTALPILRIADIGAVAIAALKTIAPDAAAKLPDDMDVTLSQIGASGLDKKIVSTVHRVRVTAWLMPVLALLLLLGSALLRARTWEQVSRTFGRAFLWLGGIVVGVILGATLASVLIPTDDIKGALTVAAWHEIDGRLWIIAALSLVVGLLGLAMVGVRSIPDTKQEWLDLWQWMIRPRRATRTALAARGAVVVVVGILTVLRPLTVLAVLGSALGLGLIGWGGRDLIAAGISWLRSAEKKLHLEKVTVPLAALTVVSLVVASVAYLAWPKDRDLATVAAKGSDPHACNGYRELCDRPYNEVAFPATHNSMSAADGAGWFIGEQPTGVMGQIRDGIRVFLVDSWYGQMSNRPPTVANTQASRAEALAAAEKTYGKDVVRSALRVRDSFNLEPVGSVKPYLCHELCELGATEWLPLMVRVKDWMRDHPREVITFMVQDKVSPEDVESLLKSAGMYDMLYTPTLGRPWPTLGEMIDSGKRLVWIHENTGGGTQRPWVLPSDLWVQETPYEFKKVADFNCRPNRGAADAPLLLINHWLSNFASRIKDAHTVNSSAVLGPRLTKCRTERRQIPNFVAVDNYAIGDLFTEVARLNGVA</sequence>
<name>A0A857KFH5_9ACTN</name>
<dbReference type="InterPro" id="IPR051057">
    <property type="entry name" value="PI-PLC_domain"/>
</dbReference>
<dbReference type="GO" id="GO:0006629">
    <property type="term" value="P:lipid metabolic process"/>
    <property type="evidence" value="ECO:0007669"/>
    <property type="project" value="InterPro"/>
</dbReference>
<protein>
    <submittedName>
        <fullName evidence="1">Uncharacterized protein</fullName>
    </submittedName>
</protein>
<reference evidence="1" key="1">
    <citation type="journal article" date="2021" name="Nat. Microbiol.">
        <title>Cocultivation of an ultrasmall environmental parasitic bacterium with lytic ability against bacteria associated with wastewater foams.</title>
        <authorList>
            <person name="Batinovic S."/>
            <person name="Rose J.J.A."/>
            <person name="Ratcliffe J."/>
            <person name="Seviour R.J."/>
            <person name="Petrovski S."/>
        </authorList>
    </citation>
    <scope>NUCLEOTIDE SEQUENCE</scope>
    <source>
        <strain evidence="1">CON44</strain>
    </source>
</reference>